<dbReference type="GO" id="GO:0034087">
    <property type="term" value="P:establishment of mitotic sister chromatid cohesion"/>
    <property type="evidence" value="ECO:0007669"/>
    <property type="project" value="EnsemblFungi"/>
</dbReference>
<evidence type="ECO:0000256" key="1">
    <source>
        <dbReference type="ARBA" id="ARBA00004123"/>
    </source>
</evidence>
<feature type="compositionally biased region" description="Polar residues" evidence="9">
    <location>
        <begin position="228"/>
        <end position="238"/>
    </location>
</feature>
<evidence type="ECO:0000313" key="11">
    <source>
        <dbReference type="EMBL" id="CCC67388.1"/>
    </source>
</evidence>
<dbReference type="FunCoup" id="G0V7E0">
    <property type="interactions" value="291"/>
</dbReference>
<dbReference type="GO" id="GO:0045132">
    <property type="term" value="P:meiotic chromosome segregation"/>
    <property type="evidence" value="ECO:0007669"/>
    <property type="project" value="EnsemblFungi"/>
</dbReference>
<gene>
    <name evidence="11" type="primary">NCAS0A08300</name>
    <name evidence="11" type="ordered locus">NCAS_0A08300</name>
</gene>
<evidence type="ECO:0000256" key="6">
    <source>
        <dbReference type="ARBA" id="ARBA00023242"/>
    </source>
</evidence>
<dbReference type="InterPro" id="IPR040038">
    <property type="entry name" value="TIPIN/Csm3/Swi3"/>
</dbReference>
<name>G0V7E0_NAUCA</name>
<keyword evidence="12" id="KW-1185">Reference proteome</keyword>
<dbReference type="EMBL" id="HE576752">
    <property type="protein sequence ID" value="CCC67388.1"/>
    <property type="molecule type" value="Genomic_DNA"/>
</dbReference>
<dbReference type="OMA" id="DNIMHEM"/>
<dbReference type="InParanoid" id="G0V7E0"/>
<comment type="subunit">
    <text evidence="3">Component of the fork protection complex (FPC) consisting of TOF1 and CSM3.</text>
</comment>
<evidence type="ECO:0000256" key="5">
    <source>
        <dbReference type="ARBA" id="ARBA00022880"/>
    </source>
</evidence>
<evidence type="ECO:0000256" key="4">
    <source>
        <dbReference type="ARBA" id="ARBA00022763"/>
    </source>
</evidence>
<sequence>MDMDDDPTSIILNHDLPAAVDPTVISTNTDPTAILTTTRRTQVKLTAERLLSERGLPYIMKNAPKRIRISKRKSGYDNLTNIIQFYQLWAHELYPKAKFNDFLKLCQTLGKTDRELREYRTNLFMMEMDKTRMGDGSAMETTLSTQQLPQGITHSTSSIGEDSGVAHINAVEQRSLFVTDPNMTATDVEKATERTGILESHNSQPEAASAVAPEEKGSNDSDDELYSISLNKSRNQTVLPDDDDEEEADTQIPEKHNMESTQIIGSKEQNILSGEERIDEELEMMKELQNQQLQTQRIVETPLEDDFEEDEDAMEAMKEYGF</sequence>
<evidence type="ECO:0000256" key="3">
    <source>
        <dbReference type="ARBA" id="ARBA00011217"/>
    </source>
</evidence>
<dbReference type="GeneID" id="96900867"/>
<dbReference type="eggNOG" id="KOG3004">
    <property type="taxonomic scope" value="Eukaryota"/>
</dbReference>
<dbReference type="OrthoDB" id="437078at2759"/>
<comment type="similarity">
    <text evidence="2 8">Belongs to the CSM3 family.</text>
</comment>
<keyword evidence="4 8" id="KW-0227">DNA damage</keyword>
<dbReference type="GO" id="GO:0031298">
    <property type="term" value="C:replication fork protection complex"/>
    <property type="evidence" value="ECO:0007669"/>
    <property type="project" value="EnsemblFungi"/>
</dbReference>
<keyword evidence="5" id="KW-0236">DNA replication inhibitor</keyword>
<dbReference type="PANTHER" id="PTHR13220:SF11">
    <property type="entry name" value="TIMELESS-INTERACTING PROTEIN"/>
    <property type="match status" value="1"/>
</dbReference>
<comment type="function">
    <text evidence="8">Plays an important role in the control of DNA replication and the maintenance of replication fork stability.</text>
</comment>
<dbReference type="Pfam" id="PF07962">
    <property type="entry name" value="Swi3"/>
    <property type="match status" value="1"/>
</dbReference>
<evidence type="ECO:0000256" key="9">
    <source>
        <dbReference type="SAM" id="MobiDB-lite"/>
    </source>
</evidence>
<dbReference type="GO" id="GO:0043111">
    <property type="term" value="P:replication fork arrest"/>
    <property type="evidence" value="ECO:0007669"/>
    <property type="project" value="EnsemblFungi"/>
</dbReference>
<dbReference type="STRING" id="1064592.G0V7E0"/>
<evidence type="ECO:0000259" key="10">
    <source>
        <dbReference type="Pfam" id="PF07962"/>
    </source>
</evidence>
<organism evidence="11 12">
    <name type="scientific">Naumovozyma castellii</name>
    <name type="common">Yeast</name>
    <name type="synonym">Saccharomyces castellii</name>
    <dbReference type="NCBI Taxonomy" id="27288"/>
    <lineage>
        <taxon>Eukaryota</taxon>
        <taxon>Fungi</taxon>
        <taxon>Dikarya</taxon>
        <taxon>Ascomycota</taxon>
        <taxon>Saccharomycotina</taxon>
        <taxon>Saccharomycetes</taxon>
        <taxon>Saccharomycetales</taxon>
        <taxon>Saccharomycetaceae</taxon>
        <taxon>Naumovozyma</taxon>
    </lineage>
</organism>
<dbReference type="HOGENOM" id="CLU_068300_0_0_1"/>
<keyword evidence="7 8" id="KW-0131">Cell cycle</keyword>
<dbReference type="GO" id="GO:0043570">
    <property type="term" value="P:maintenance of DNA repeat elements"/>
    <property type="evidence" value="ECO:0007669"/>
    <property type="project" value="EnsemblFungi"/>
</dbReference>
<evidence type="ECO:0000256" key="8">
    <source>
        <dbReference type="RuleBase" id="RU366049"/>
    </source>
</evidence>
<proteinExistence type="inferred from homology"/>
<feature type="compositionally biased region" description="Acidic residues" evidence="9">
    <location>
        <begin position="240"/>
        <end position="249"/>
    </location>
</feature>
<feature type="region of interest" description="Disordered" evidence="9">
    <location>
        <begin position="193"/>
        <end position="253"/>
    </location>
</feature>
<feature type="region of interest" description="Disordered" evidence="9">
    <location>
        <begin position="291"/>
        <end position="322"/>
    </location>
</feature>
<dbReference type="KEGG" id="ncs:NCAS_0A08300"/>
<dbReference type="PANTHER" id="PTHR13220">
    <property type="entry name" value="TIMELESS INTERACTING-RELATED"/>
    <property type="match status" value="1"/>
</dbReference>
<dbReference type="InterPro" id="IPR012923">
    <property type="entry name" value="Csm3"/>
</dbReference>
<evidence type="ECO:0000256" key="2">
    <source>
        <dbReference type="ARBA" id="ARBA00006075"/>
    </source>
</evidence>
<dbReference type="GO" id="GO:0000076">
    <property type="term" value="P:DNA replication checkpoint signaling"/>
    <property type="evidence" value="ECO:0007669"/>
    <property type="project" value="UniProtKB-UniRule"/>
</dbReference>
<dbReference type="Proteomes" id="UP000001640">
    <property type="component" value="Chromosome 1"/>
</dbReference>
<dbReference type="AlphaFoldDB" id="G0V7E0"/>
<keyword evidence="6 8" id="KW-0539">Nucleus</keyword>
<feature type="compositionally biased region" description="Acidic residues" evidence="9">
    <location>
        <begin position="302"/>
        <end position="314"/>
    </location>
</feature>
<reference evidence="11 12" key="1">
    <citation type="journal article" date="2011" name="Proc. Natl. Acad. Sci. U.S.A.">
        <title>Evolutionary erosion of yeast sex chromosomes by mating-type switching accidents.</title>
        <authorList>
            <person name="Gordon J.L."/>
            <person name="Armisen D."/>
            <person name="Proux-Wera E."/>
            <person name="Oheigeartaigh S.S."/>
            <person name="Byrne K.P."/>
            <person name="Wolfe K.H."/>
        </authorList>
    </citation>
    <scope>NUCLEOTIDE SEQUENCE [LARGE SCALE GENOMIC DNA]</scope>
    <source>
        <strain evidence="12">ATCC 76901 / BCRC 22586 / CBS 4309 / NBRC 1992 / NRRL Y-12630</strain>
    </source>
</reference>
<feature type="domain" description="Chromosome segregation in meiosis protein 3" evidence="10">
    <location>
        <begin position="44"/>
        <end position="127"/>
    </location>
</feature>
<dbReference type="GO" id="GO:0006281">
    <property type="term" value="P:DNA repair"/>
    <property type="evidence" value="ECO:0007669"/>
    <property type="project" value="EnsemblFungi"/>
</dbReference>
<protein>
    <recommendedName>
        <fullName evidence="8">Chromosome segregation in meiosis protein</fullName>
    </recommendedName>
</protein>
<dbReference type="GO" id="GO:0031297">
    <property type="term" value="P:replication fork processing"/>
    <property type="evidence" value="ECO:0007669"/>
    <property type="project" value="UniProtKB-UniRule"/>
</dbReference>
<accession>G0V7E0</accession>
<dbReference type="RefSeq" id="XP_003673769.1">
    <property type="nucleotide sequence ID" value="XM_003673721.1"/>
</dbReference>
<reference key="2">
    <citation type="submission" date="2011-08" db="EMBL/GenBank/DDBJ databases">
        <title>Genome sequence of Naumovozyma castellii.</title>
        <authorList>
            <person name="Gordon J.L."/>
            <person name="Armisen D."/>
            <person name="Proux-Wera E."/>
            <person name="OhEigeartaigh S.S."/>
            <person name="Byrne K.P."/>
            <person name="Wolfe K.H."/>
        </authorList>
    </citation>
    <scope>NUCLEOTIDE SEQUENCE</scope>
    <source>
        <strain>Type strain:CBS 4309</strain>
    </source>
</reference>
<evidence type="ECO:0000313" key="12">
    <source>
        <dbReference type="Proteomes" id="UP000001640"/>
    </source>
</evidence>
<comment type="subcellular location">
    <subcellularLocation>
        <location evidence="1 8">Nucleus</location>
    </subcellularLocation>
</comment>
<dbReference type="GO" id="GO:0003677">
    <property type="term" value="F:DNA binding"/>
    <property type="evidence" value="ECO:0007669"/>
    <property type="project" value="TreeGrafter"/>
</dbReference>
<evidence type="ECO:0000256" key="7">
    <source>
        <dbReference type="ARBA" id="ARBA00023306"/>
    </source>
</evidence>